<evidence type="ECO:0000256" key="1">
    <source>
        <dbReference type="ARBA" id="ARBA00004613"/>
    </source>
</evidence>
<dbReference type="AlphaFoldDB" id="F6K8S5"/>
<sequence length="400" mass="45872">MKLILSVIALISFQLVFCDDVERAFAWKNITYENVKEGTYKPEDIIPTGVTHDAKSKKLYFGIPRLHPNIPYTLAELDTTKYNRSEVRSPPLSKFNSQSKEKFTSIYQPVIDDCRRLWVLDVGKVDYHKKDNEYPTKNPEIIAFDLNQPGNPEVHRYELTGDVAQTPLGFGGFAVDVINPKCTKTDETYVYITNFIDNTLIVYDMKNKDAWKFKDDSFKPDLKNTAFTHHGKEHPYTTGIFGIALGDRDKNGHRSAYYLAGSSTKLYNISTASLKEKDTHLKPTLLGERGFKTEAIALAYDPKTKVIFFVESNSRQVSCWNTQMELKPENTGVIYSNAYFVFGTDIMVDTDGILWFMANGHPPIDEPKLEFHKRQIRLMEVPTHRAIRLQPCEMKKNKKV</sequence>
<comment type="subcellular location">
    <subcellularLocation>
        <location evidence="1">Secreted</location>
    </subcellularLocation>
</comment>
<dbReference type="Pfam" id="PF03022">
    <property type="entry name" value="MRJP"/>
    <property type="match status" value="1"/>
</dbReference>
<dbReference type="SMR" id="F6K8S5"/>
<dbReference type="InterPro" id="IPR011042">
    <property type="entry name" value="6-blade_b-propeller_TolB-like"/>
</dbReference>
<dbReference type="GO" id="GO:0005576">
    <property type="term" value="C:extracellular region"/>
    <property type="evidence" value="ECO:0007669"/>
    <property type="project" value="UniProtKB-SubCell"/>
</dbReference>
<proteinExistence type="evidence at transcript level"/>
<dbReference type="PANTHER" id="PTHR10009">
    <property type="entry name" value="PROTEIN YELLOW-RELATED"/>
    <property type="match status" value="1"/>
</dbReference>
<dbReference type="InterPro" id="IPR017996">
    <property type="entry name" value="MRJP/yellow-related"/>
</dbReference>
<feature type="chain" id="PRO_5003342677" evidence="5">
    <location>
        <begin position="19"/>
        <end position="400"/>
    </location>
</feature>
<organism evidence="6">
    <name type="scientific">Phlebotomus sergenti</name>
    <dbReference type="NCBI Taxonomy" id="85759"/>
    <lineage>
        <taxon>Eukaryota</taxon>
        <taxon>Metazoa</taxon>
        <taxon>Ecdysozoa</taxon>
        <taxon>Arthropoda</taxon>
        <taxon>Hexapoda</taxon>
        <taxon>Insecta</taxon>
        <taxon>Pterygota</taxon>
        <taxon>Neoptera</taxon>
        <taxon>Endopterygota</taxon>
        <taxon>Diptera</taxon>
        <taxon>Nematocera</taxon>
        <taxon>Psychodoidea</taxon>
        <taxon>Psychodidae</taxon>
        <taxon>Phlebotomus</taxon>
        <taxon>Paraphlebotomus</taxon>
    </lineage>
</organism>
<evidence type="ECO:0000313" key="6">
    <source>
        <dbReference type="EMBL" id="ADJ54123.1"/>
    </source>
</evidence>
<evidence type="ECO:0000256" key="3">
    <source>
        <dbReference type="ARBA" id="ARBA00022525"/>
    </source>
</evidence>
<dbReference type="EMBL" id="HM569362">
    <property type="protein sequence ID" value="ADJ54123.1"/>
    <property type="molecule type" value="mRNA"/>
</dbReference>
<keyword evidence="4 5" id="KW-0732">Signal</keyword>
<reference evidence="6" key="1">
    <citation type="submission" date="2010-06" db="EMBL/GenBank/DDBJ databases">
        <title>Comparative analysis of salivary gland transcriptomics with respect to vectors of cutaneous and visceral leishmaniases.</title>
        <authorList>
            <person name="Rohousova I."/>
            <person name="Subrahmanyam S."/>
            <person name="Volfova V."/>
            <person name="Mu J."/>
            <person name="Volf P."/>
            <person name="Valenzuela J.G."/>
            <person name="Jochim R.C."/>
        </authorList>
    </citation>
    <scope>NUCLEOTIDE SEQUENCE</scope>
    <source>
        <tissue evidence="6">Salivary gland</tissue>
    </source>
</reference>
<protein>
    <submittedName>
        <fullName evidence="6">43.9 kDa salivary yellow-related protein</fullName>
    </submittedName>
</protein>
<keyword evidence="3" id="KW-0964">Secreted</keyword>
<evidence type="ECO:0000256" key="4">
    <source>
        <dbReference type="ARBA" id="ARBA00022729"/>
    </source>
</evidence>
<evidence type="ECO:0000256" key="2">
    <source>
        <dbReference type="ARBA" id="ARBA00009127"/>
    </source>
</evidence>
<feature type="signal peptide" evidence="5">
    <location>
        <begin position="1"/>
        <end position="18"/>
    </location>
</feature>
<dbReference type="SUPFAM" id="SSF63825">
    <property type="entry name" value="YWTD domain"/>
    <property type="match status" value="1"/>
</dbReference>
<dbReference type="Gene3D" id="2.120.10.30">
    <property type="entry name" value="TolB, C-terminal domain"/>
    <property type="match status" value="1"/>
</dbReference>
<name>F6K8S5_9DIPT</name>
<dbReference type="PANTHER" id="PTHR10009:SF18">
    <property type="entry name" value="PROTEIN YELLOW-LIKE PROTEIN"/>
    <property type="match status" value="1"/>
</dbReference>
<comment type="similarity">
    <text evidence="2">Belongs to the major royal jelly protein family.</text>
</comment>
<evidence type="ECO:0000256" key="5">
    <source>
        <dbReference type="SAM" id="SignalP"/>
    </source>
</evidence>
<accession>F6K8S5</accession>